<name>A0A0V1KJ41_9BILA</name>
<evidence type="ECO:0000313" key="2">
    <source>
        <dbReference type="Proteomes" id="UP000054721"/>
    </source>
</evidence>
<dbReference type="AlphaFoldDB" id="A0A0V1KJ41"/>
<accession>A0A0V1KJ41</accession>
<dbReference type="Proteomes" id="UP000054721">
    <property type="component" value="Unassembled WGS sequence"/>
</dbReference>
<evidence type="ECO:0000313" key="1">
    <source>
        <dbReference type="EMBL" id="KRZ47252.1"/>
    </source>
</evidence>
<organism evidence="1 2">
    <name type="scientific">Trichinella nativa</name>
    <dbReference type="NCBI Taxonomy" id="6335"/>
    <lineage>
        <taxon>Eukaryota</taxon>
        <taxon>Metazoa</taxon>
        <taxon>Ecdysozoa</taxon>
        <taxon>Nematoda</taxon>
        <taxon>Enoplea</taxon>
        <taxon>Dorylaimia</taxon>
        <taxon>Trichinellida</taxon>
        <taxon>Trichinellidae</taxon>
        <taxon>Trichinella</taxon>
    </lineage>
</organism>
<dbReference type="EMBL" id="JYDW01001074">
    <property type="protein sequence ID" value="KRZ47252.1"/>
    <property type="molecule type" value="Genomic_DNA"/>
</dbReference>
<reference evidence="1 2" key="1">
    <citation type="submission" date="2015-05" db="EMBL/GenBank/DDBJ databases">
        <title>Evolution of Trichinella species and genotypes.</title>
        <authorList>
            <person name="Korhonen P.K."/>
            <person name="Edoardo P."/>
            <person name="Giuseppe L.R."/>
            <person name="Gasser R.B."/>
        </authorList>
    </citation>
    <scope>NUCLEOTIDE SEQUENCE [LARGE SCALE GENOMIC DNA]</scope>
    <source>
        <strain evidence="1">ISS10</strain>
    </source>
</reference>
<gene>
    <name evidence="1" type="ORF">T02_12946</name>
</gene>
<keyword evidence="2" id="KW-1185">Reference proteome</keyword>
<proteinExistence type="predicted"/>
<protein>
    <submittedName>
        <fullName evidence="1">Uncharacterized protein</fullName>
    </submittedName>
</protein>
<sequence>MNSIRRLRIKNDEHIYSEPGDLSSQITDIY</sequence>
<comment type="caution">
    <text evidence="1">The sequence shown here is derived from an EMBL/GenBank/DDBJ whole genome shotgun (WGS) entry which is preliminary data.</text>
</comment>